<dbReference type="GO" id="GO:0008851">
    <property type="term" value="F:ethanolamine ammonia-lyase activity"/>
    <property type="evidence" value="ECO:0007669"/>
    <property type="project" value="UniProtKB-UniRule"/>
</dbReference>
<dbReference type="Proteomes" id="UP000439113">
    <property type="component" value="Unassembled WGS sequence"/>
</dbReference>
<dbReference type="RefSeq" id="WP_155445915.1">
    <property type="nucleotide sequence ID" value="NZ_JAOQNR010000006.1"/>
</dbReference>
<dbReference type="InterPro" id="IPR042255">
    <property type="entry name" value="EutC_N"/>
</dbReference>
<evidence type="ECO:0000256" key="2">
    <source>
        <dbReference type="ARBA" id="ARBA00023239"/>
    </source>
</evidence>
<comment type="cofactor">
    <cofactor evidence="5">
        <name>adenosylcob(III)alamin</name>
        <dbReference type="ChEBI" id="CHEBI:18408"/>
    </cofactor>
    <text evidence="5">Binds between the large and small subunits.</text>
</comment>
<dbReference type="GO" id="GO:0031471">
    <property type="term" value="C:ethanolamine degradation polyhedral organelle"/>
    <property type="evidence" value="ECO:0007669"/>
    <property type="project" value="UniProtKB-UniRule"/>
</dbReference>
<dbReference type="Pfam" id="PF05985">
    <property type="entry name" value="EutC"/>
    <property type="match status" value="1"/>
</dbReference>
<dbReference type="HAMAP" id="MF_00601">
    <property type="entry name" value="EutC"/>
    <property type="match status" value="1"/>
</dbReference>
<comment type="subcellular location">
    <subcellularLocation>
        <location evidence="5">Bacterial microcompartment</location>
    </subcellularLocation>
</comment>
<gene>
    <name evidence="5 6" type="primary">eutC</name>
    <name evidence="6" type="ORF">GJ654_09505</name>
</gene>
<dbReference type="UniPathway" id="UPA00560"/>
<dbReference type="GO" id="GO:0009350">
    <property type="term" value="C:ethanolamine ammonia-lyase complex"/>
    <property type="evidence" value="ECO:0007669"/>
    <property type="project" value="UniProtKB-UniRule"/>
</dbReference>
<keyword evidence="1 5" id="KW-0846">Cobalamin</keyword>
<dbReference type="Gene3D" id="3.40.50.11240">
    <property type="entry name" value="Ethanolamine ammonia-lyase light chain (EutC)"/>
    <property type="match status" value="1"/>
</dbReference>
<dbReference type="InterPro" id="IPR042251">
    <property type="entry name" value="EutC_C"/>
</dbReference>
<proteinExistence type="inferred from homology"/>
<keyword evidence="3 5" id="KW-0170">Cobalt</keyword>
<feature type="binding site" evidence="5">
    <location>
        <position position="157"/>
    </location>
    <ligand>
        <name>adenosylcob(III)alamin</name>
        <dbReference type="ChEBI" id="CHEBI:18408"/>
    </ligand>
</feature>
<comment type="subunit">
    <text evidence="5">The basic unit is a heterodimer which dimerizes to form tetramers. The heterotetramers trimerize; 6 large subunits form a core ring with 6 small subunits projecting outwards.</text>
</comment>
<dbReference type="EC" id="4.3.1.7" evidence="5"/>
<evidence type="ECO:0000256" key="1">
    <source>
        <dbReference type="ARBA" id="ARBA00022628"/>
    </source>
</evidence>
<dbReference type="EMBL" id="WNKS01000006">
    <property type="protein sequence ID" value="MTV31230.1"/>
    <property type="molecule type" value="Genomic_DNA"/>
</dbReference>
<dbReference type="Gene3D" id="1.10.30.40">
    <property type="entry name" value="Ethanolamine ammonia-lyase light chain (EutC), N-terminal domain"/>
    <property type="match status" value="1"/>
</dbReference>
<dbReference type="GO" id="GO:0031419">
    <property type="term" value="F:cobalamin binding"/>
    <property type="evidence" value="ECO:0007669"/>
    <property type="project" value="UniProtKB-UniRule"/>
</dbReference>
<dbReference type="AlphaFoldDB" id="A0A6N8DKX6"/>
<keyword evidence="2 5" id="KW-0456">Lyase</keyword>
<feature type="binding site" evidence="5">
    <location>
        <position position="207"/>
    </location>
    <ligand>
        <name>adenosylcob(III)alamin</name>
        <dbReference type="ChEBI" id="CHEBI:18408"/>
    </ligand>
</feature>
<dbReference type="PANTHER" id="PTHR39330">
    <property type="entry name" value="ETHANOLAMINE AMMONIA-LYASE LIGHT CHAIN"/>
    <property type="match status" value="1"/>
</dbReference>
<dbReference type="GO" id="GO:0046336">
    <property type="term" value="P:ethanolamine catabolic process"/>
    <property type="evidence" value="ECO:0007669"/>
    <property type="project" value="UniProtKB-UniRule"/>
</dbReference>
<organism evidence="6 7">
    <name type="scientific">Rhodoblastus acidophilus</name>
    <name type="common">Rhodopseudomonas acidophila</name>
    <dbReference type="NCBI Taxonomy" id="1074"/>
    <lineage>
        <taxon>Bacteria</taxon>
        <taxon>Pseudomonadati</taxon>
        <taxon>Pseudomonadota</taxon>
        <taxon>Alphaproteobacteria</taxon>
        <taxon>Hyphomicrobiales</taxon>
        <taxon>Rhodoblastaceae</taxon>
        <taxon>Rhodoblastus</taxon>
    </lineage>
</organism>
<evidence type="ECO:0000313" key="6">
    <source>
        <dbReference type="EMBL" id="MTV31230.1"/>
    </source>
</evidence>
<comment type="caution">
    <text evidence="6">The sequence shown here is derived from an EMBL/GenBank/DDBJ whole genome shotgun (WGS) entry which is preliminary data.</text>
</comment>
<comment type="catalytic activity">
    <reaction evidence="5">
        <text>ethanolamine = acetaldehyde + NH4(+)</text>
        <dbReference type="Rhea" id="RHEA:15313"/>
        <dbReference type="ChEBI" id="CHEBI:15343"/>
        <dbReference type="ChEBI" id="CHEBI:28938"/>
        <dbReference type="ChEBI" id="CHEBI:57603"/>
        <dbReference type="EC" id="4.3.1.7"/>
    </reaction>
</comment>
<accession>A0A6N8DKX6</accession>
<comment type="pathway">
    <text evidence="5">Amine and polyamine degradation; ethanolamine degradation.</text>
</comment>
<reference evidence="6 7" key="1">
    <citation type="submission" date="2019-11" db="EMBL/GenBank/DDBJ databases">
        <title>Whole-genome sequence of a Rhodoblastus acidophilus DSM 142.</title>
        <authorList>
            <person name="Kyndt J.A."/>
            <person name="Meyer T.E."/>
        </authorList>
    </citation>
    <scope>NUCLEOTIDE SEQUENCE [LARGE SCALE GENOMIC DNA]</scope>
    <source>
        <strain evidence="6 7">DSM 142</strain>
    </source>
</reference>
<evidence type="ECO:0000313" key="7">
    <source>
        <dbReference type="Proteomes" id="UP000439113"/>
    </source>
</evidence>
<evidence type="ECO:0000256" key="3">
    <source>
        <dbReference type="ARBA" id="ARBA00023285"/>
    </source>
</evidence>
<keyword evidence="4 5" id="KW-1283">Bacterial microcompartment</keyword>
<dbReference type="PANTHER" id="PTHR39330:SF1">
    <property type="entry name" value="ETHANOLAMINE AMMONIA-LYASE SMALL SUBUNIT"/>
    <property type="match status" value="1"/>
</dbReference>
<dbReference type="PIRSF" id="PIRSF018982">
    <property type="entry name" value="EutC"/>
    <property type="match status" value="1"/>
</dbReference>
<evidence type="ECO:0000256" key="4">
    <source>
        <dbReference type="ARBA" id="ARBA00024446"/>
    </source>
</evidence>
<protein>
    <recommendedName>
        <fullName evidence="5">Ethanolamine ammonia-lyase small subunit</fullName>
        <shortName evidence="5">EAL small subunit</shortName>
        <ecNumber evidence="5">4.3.1.7</ecNumber>
    </recommendedName>
</protein>
<comment type="function">
    <text evidence="5">Catalyzes the deamination of various vicinal amino-alcohols to oxo compounds. Allows this organism to utilize ethanolamine as the sole source of nitrogen and carbon in the presence of external vitamin B12.</text>
</comment>
<name>A0A6N8DKX6_RHOAC</name>
<dbReference type="InterPro" id="IPR009246">
    <property type="entry name" value="EutC"/>
</dbReference>
<dbReference type="NCBIfam" id="NF003971">
    <property type="entry name" value="PRK05465.1"/>
    <property type="match status" value="1"/>
</dbReference>
<comment type="similarity">
    <text evidence="5">Belongs to the EutC family.</text>
</comment>
<dbReference type="OrthoDB" id="114248at2"/>
<dbReference type="GO" id="GO:0006520">
    <property type="term" value="P:amino acid metabolic process"/>
    <property type="evidence" value="ECO:0007669"/>
    <property type="project" value="InterPro"/>
</dbReference>
<sequence>MKKSEVTTNPWTEFRKLTAARIALGRAGTSLPTSAHLNFQFDHAQARDAVHRPLDADKVFEDLRGLGLKIVRAHSAAPDRGTYLQRPDLGRRLDAPSREKLVALEASPCDVALVVADGLSSFAIETNAEKFLTAFLPLAKDSGLTLGPTTLALQGRVALGDEIGEILRAKIVIVLIGERPGLSSPDSMGLYLTHAPRIGRTDAERNCISNIRPDGLSCTEAARKTLWLLRESLRRGLSGVQLKDDAAPSLTGP</sequence>
<feature type="binding site" evidence="5">
    <location>
        <position position="178"/>
    </location>
    <ligand>
        <name>adenosylcob(III)alamin</name>
        <dbReference type="ChEBI" id="CHEBI:18408"/>
    </ligand>
</feature>
<evidence type="ECO:0000256" key="5">
    <source>
        <dbReference type="HAMAP-Rule" id="MF_00601"/>
    </source>
</evidence>